<keyword evidence="8" id="KW-1185">Reference proteome</keyword>
<comment type="PTM">
    <text evidence="6">Under oxidizing conditions two disulfide bonds are formed involving the reactive cysteines. Under reducing conditions zinc is bound to the reactive cysteines and the protein is inactive.</text>
</comment>
<dbReference type="PANTHER" id="PTHR30111:SF1">
    <property type="entry name" value="33 KDA CHAPERONIN"/>
    <property type="match status" value="1"/>
</dbReference>
<accession>A0A1H2X2K2</accession>
<dbReference type="Proteomes" id="UP000198534">
    <property type="component" value="Unassembled WGS sequence"/>
</dbReference>
<keyword evidence="4 6" id="KW-0143">Chaperone</keyword>
<keyword evidence="1 6" id="KW-0963">Cytoplasm</keyword>
<comment type="function">
    <text evidence="6">Redox regulated molecular chaperone. Protects both thermally unfolding and oxidatively damaged proteins from irreversible aggregation. Plays an important role in the bacterial defense system toward oxidative stress.</text>
</comment>
<dbReference type="GO" id="GO:0051082">
    <property type="term" value="F:unfolded protein binding"/>
    <property type="evidence" value="ECO:0007669"/>
    <property type="project" value="UniProtKB-UniRule"/>
</dbReference>
<dbReference type="EMBL" id="FNNQ01000007">
    <property type="protein sequence ID" value="SDW86976.1"/>
    <property type="molecule type" value="Genomic_DNA"/>
</dbReference>
<dbReference type="GO" id="GO:0005737">
    <property type="term" value="C:cytoplasm"/>
    <property type="evidence" value="ECO:0007669"/>
    <property type="project" value="UniProtKB-SubCell"/>
</dbReference>
<keyword evidence="3 6" id="KW-1015">Disulfide bond</keyword>
<protein>
    <recommendedName>
        <fullName evidence="6">33 kDa chaperonin</fullName>
    </recommendedName>
    <alternativeName>
        <fullName evidence="6">Heat shock protein 33 homolog</fullName>
        <shortName evidence="6">HSP33</shortName>
    </alternativeName>
</protein>
<dbReference type="GO" id="GO:0042026">
    <property type="term" value="P:protein refolding"/>
    <property type="evidence" value="ECO:0007669"/>
    <property type="project" value="TreeGrafter"/>
</dbReference>
<dbReference type="RefSeq" id="WP_091739070.1">
    <property type="nucleotide sequence ID" value="NZ_FNNQ01000007.1"/>
</dbReference>
<sequence length="294" mass="32302">MSNDYVIRGTAYDGQVRAFAARSTQLVSEMQRRHQTWPVVSAALGRTATATAMMAMMMKNPTDRLTVQVRGDGPIGQIVVDGDAQGHIRGYVDNPAVDFPLNSVGKLDVARAVGQGSLNIIQDLGLKDPYRGSVSLVSGEIGDDFTYYLTVSDQIPSAVGVGVLVDRDASILHAGGFILQMMPGADDGLNAQLEKRIQEMPSVTQQMQAGAGPEEILYRLLGEEWSLHQKQEVSFQCHCSRKRIESTLRSLGPKELSDLIEEQGQAEVICHFCNEAYTFTREQLEDIKRELEAE</sequence>
<evidence type="ECO:0000256" key="5">
    <source>
        <dbReference type="ARBA" id="ARBA00023284"/>
    </source>
</evidence>
<comment type="similarity">
    <text evidence="6">Belongs to the HSP33 family.</text>
</comment>
<dbReference type="HAMAP" id="MF_00117">
    <property type="entry name" value="HslO"/>
    <property type="match status" value="1"/>
</dbReference>
<dbReference type="SUPFAM" id="SSF118352">
    <property type="entry name" value="HSP33 redox switch-like"/>
    <property type="match status" value="1"/>
</dbReference>
<keyword evidence="2 6" id="KW-0862">Zinc</keyword>
<feature type="disulfide bond" description="Redox-active" evidence="6">
    <location>
        <begin position="237"/>
        <end position="239"/>
    </location>
</feature>
<dbReference type="CDD" id="cd00498">
    <property type="entry name" value="Hsp33"/>
    <property type="match status" value="1"/>
</dbReference>
<evidence type="ECO:0000313" key="8">
    <source>
        <dbReference type="Proteomes" id="UP000198534"/>
    </source>
</evidence>
<dbReference type="STRING" id="1048340.SAMN05444487_10759"/>
<evidence type="ECO:0000256" key="3">
    <source>
        <dbReference type="ARBA" id="ARBA00023157"/>
    </source>
</evidence>
<name>A0A1H2X2K2_9BACL</name>
<comment type="subcellular location">
    <subcellularLocation>
        <location evidence="6">Cytoplasm</location>
    </subcellularLocation>
</comment>
<dbReference type="InterPro" id="IPR016153">
    <property type="entry name" value="Heat_shock_Hsp33_N"/>
</dbReference>
<dbReference type="Pfam" id="PF01430">
    <property type="entry name" value="HSP33"/>
    <property type="match status" value="1"/>
</dbReference>
<evidence type="ECO:0000256" key="1">
    <source>
        <dbReference type="ARBA" id="ARBA00022490"/>
    </source>
</evidence>
<proteinExistence type="inferred from homology"/>
<evidence type="ECO:0000256" key="4">
    <source>
        <dbReference type="ARBA" id="ARBA00023186"/>
    </source>
</evidence>
<reference evidence="7 8" key="1">
    <citation type="submission" date="2016-10" db="EMBL/GenBank/DDBJ databases">
        <authorList>
            <person name="de Groot N.N."/>
        </authorList>
    </citation>
    <scope>NUCLEOTIDE SEQUENCE [LARGE SCALE GENOMIC DNA]</scope>
    <source>
        <strain evidence="7 8">DSM 45610</strain>
    </source>
</reference>
<dbReference type="Gene3D" id="3.90.1280.10">
    <property type="entry name" value="HSP33 redox switch-like"/>
    <property type="match status" value="1"/>
</dbReference>
<dbReference type="InterPro" id="IPR016154">
    <property type="entry name" value="Heat_shock_Hsp33_C"/>
</dbReference>
<dbReference type="OrthoDB" id="9776534at2"/>
<gene>
    <name evidence="6" type="primary">hslO</name>
    <name evidence="7" type="ORF">SAMN05444487_10759</name>
</gene>
<organism evidence="7 8">
    <name type="scientific">Marininema mesophilum</name>
    <dbReference type="NCBI Taxonomy" id="1048340"/>
    <lineage>
        <taxon>Bacteria</taxon>
        <taxon>Bacillati</taxon>
        <taxon>Bacillota</taxon>
        <taxon>Bacilli</taxon>
        <taxon>Bacillales</taxon>
        <taxon>Thermoactinomycetaceae</taxon>
        <taxon>Marininema</taxon>
    </lineage>
</organism>
<dbReference type="InterPro" id="IPR000397">
    <property type="entry name" value="Heat_shock_Hsp33"/>
</dbReference>
<dbReference type="AlphaFoldDB" id="A0A1H2X2K2"/>
<dbReference type="PANTHER" id="PTHR30111">
    <property type="entry name" value="33 KDA CHAPERONIN"/>
    <property type="match status" value="1"/>
</dbReference>
<evidence type="ECO:0000313" key="7">
    <source>
        <dbReference type="EMBL" id="SDW86976.1"/>
    </source>
</evidence>
<dbReference type="PIRSF" id="PIRSF005261">
    <property type="entry name" value="Heat_shock_Hsp33"/>
    <property type="match status" value="1"/>
</dbReference>
<dbReference type="GO" id="GO:0044183">
    <property type="term" value="F:protein folding chaperone"/>
    <property type="evidence" value="ECO:0007669"/>
    <property type="project" value="TreeGrafter"/>
</dbReference>
<evidence type="ECO:0000256" key="2">
    <source>
        <dbReference type="ARBA" id="ARBA00022833"/>
    </source>
</evidence>
<feature type="disulfide bond" description="Redox-active" evidence="6">
    <location>
        <begin position="270"/>
        <end position="273"/>
    </location>
</feature>
<evidence type="ECO:0000256" key="6">
    <source>
        <dbReference type="HAMAP-Rule" id="MF_00117"/>
    </source>
</evidence>
<keyword evidence="5 6" id="KW-0676">Redox-active center</keyword>
<dbReference type="NCBIfam" id="NF001033">
    <property type="entry name" value="PRK00114.1"/>
    <property type="match status" value="1"/>
</dbReference>
<dbReference type="Gene3D" id="3.55.30.10">
    <property type="entry name" value="Hsp33 domain"/>
    <property type="match status" value="1"/>
</dbReference>
<dbReference type="SUPFAM" id="SSF64397">
    <property type="entry name" value="Hsp33 domain"/>
    <property type="match status" value="1"/>
</dbReference>